<gene>
    <name evidence="1" type="ORF">RM609_04260</name>
</gene>
<organism evidence="1 2">
    <name type="scientific">Streptomyces hesseae</name>
    <dbReference type="NCBI Taxonomy" id="3075519"/>
    <lineage>
        <taxon>Bacteria</taxon>
        <taxon>Bacillati</taxon>
        <taxon>Actinomycetota</taxon>
        <taxon>Actinomycetes</taxon>
        <taxon>Kitasatosporales</taxon>
        <taxon>Streptomycetaceae</taxon>
        <taxon>Streptomyces</taxon>
    </lineage>
</organism>
<name>A0ABU2SH59_9ACTN</name>
<keyword evidence="2" id="KW-1185">Reference proteome</keyword>
<dbReference type="RefSeq" id="WP_311608028.1">
    <property type="nucleotide sequence ID" value="NZ_JAVRFI010000002.1"/>
</dbReference>
<dbReference type="Gene3D" id="2.20.28.160">
    <property type="match status" value="1"/>
</dbReference>
<comment type="caution">
    <text evidence="1">The sequence shown here is derived from an EMBL/GenBank/DDBJ whole genome shotgun (WGS) entry which is preliminary data.</text>
</comment>
<protein>
    <submittedName>
        <fullName evidence="1">Uncharacterized protein</fullName>
    </submittedName>
</protein>
<sequence length="101" mass="10865">METTERCPHCSGKLRQDVAGVLGSLAATAASEVATPFKAFTNAVKDIQASRGRSRVLGWFRCVSCGKKSGVCPKCTRAFHLSVTKRNTLVDCPRCGADLYI</sequence>
<accession>A0ABU2SH59</accession>
<reference evidence="1" key="1">
    <citation type="submission" date="2024-05" db="EMBL/GenBank/DDBJ databases">
        <title>30 novel species of actinomycetes from the DSMZ collection.</title>
        <authorList>
            <person name="Nouioui I."/>
        </authorList>
    </citation>
    <scope>NUCLEOTIDE SEQUENCE</scope>
    <source>
        <strain evidence="1">DSM 40473</strain>
    </source>
</reference>
<dbReference type="EMBL" id="JAVRFI010000002">
    <property type="protein sequence ID" value="MDT0448313.1"/>
    <property type="molecule type" value="Genomic_DNA"/>
</dbReference>
<dbReference type="Proteomes" id="UP001180531">
    <property type="component" value="Unassembled WGS sequence"/>
</dbReference>
<evidence type="ECO:0000313" key="2">
    <source>
        <dbReference type="Proteomes" id="UP001180531"/>
    </source>
</evidence>
<proteinExistence type="predicted"/>
<evidence type="ECO:0000313" key="1">
    <source>
        <dbReference type="EMBL" id="MDT0448313.1"/>
    </source>
</evidence>